<gene>
    <name evidence="6" type="ORF">ACFQ1S_07835</name>
</gene>
<evidence type="ECO:0000259" key="5">
    <source>
        <dbReference type="Pfam" id="PF14436"/>
    </source>
</evidence>
<dbReference type="InterPro" id="IPR029501">
    <property type="entry name" value="EndoU_bac"/>
</dbReference>
<name>A0ABW3M6J0_9PSEU</name>
<feature type="domain" description="Bacterial EndoU nuclease" evidence="5">
    <location>
        <begin position="10"/>
        <end position="123"/>
    </location>
</feature>
<feature type="domain" description="Recombinase" evidence="4">
    <location>
        <begin position="135"/>
        <end position="183"/>
    </location>
</feature>
<protein>
    <submittedName>
        <fullName evidence="6">EndoU domain-containing protein</fullName>
    </submittedName>
</protein>
<dbReference type="InterPro" id="IPR011109">
    <property type="entry name" value="DNA_bind_recombinase_dom"/>
</dbReference>
<evidence type="ECO:0000313" key="7">
    <source>
        <dbReference type="Proteomes" id="UP001597045"/>
    </source>
</evidence>
<accession>A0ABW3M6J0</accession>
<keyword evidence="1" id="KW-0238">DNA-binding</keyword>
<feature type="region of interest" description="Disordered" evidence="3">
    <location>
        <begin position="32"/>
        <end position="51"/>
    </location>
</feature>
<reference evidence="7" key="1">
    <citation type="journal article" date="2019" name="Int. J. Syst. Evol. Microbiol.">
        <title>The Global Catalogue of Microorganisms (GCM) 10K type strain sequencing project: providing services to taxonomists for standard genome sequencing and annotation.</title>
        <authorList>
            <consortium name="The Broad Institute Genomics Platform"/>
            <consortium name="The Broad Institute Genome Sequencing Center for Infectious Disease"/>
            <person name="Wu L."/>
            <person name="Ma J."/>
        </authorList>
    </citation>
    <scope>NUCLEOTIDE SEQUENCE [LARGE SCALE GENOMIC DNA]</scope>
    <source>
        <strain evidence="7">JCM 31486</strain>
    </source>
</reference>
<dbReference type="InterPro" id="IPR050639">
    <property type="entry name" value="SSR_resolvase"/>
</dbReference>
<evidence type="ECO:0000256" key="3">
    <source>
        <dbReference type="SAM" id="MobiDB-lite"/>
    </source>
</evidence>
<dbReference type="Pfam" id="PF14436">
    <property type="entry name" value="EndoU_bacteria"/>
    <property type="match status" value="1"/>
</dbReference>
<dbReference type="EMBL" id="JBHTIS010000318">
    <property type="protein sequence ID" value="MFD1045500.1"/>
    <property type="molecule type" value="Genomic_DNA"/>
</dbReference>
<evidence type="ECO:0000259" key="4">
    <source>
        <dbReference type="Pfam" id="PF07508"/>
    </source>
</evidence>
<keyword evidence="2" id="KW-0233">DNA recombination</keyword>
<dbReference type="Pfam" id="PF07508">
    <property type="entry name" value="Recombinase"/>
    <property type="match status" value="1"/>
</dbReference>
<dbReference type="PANTHER" id="PTHR30461">
    <property type="entry name" value="DNA-INVERTASE FROM LAMBDOID PROPHAGE"/>
    <property type="match status" value="1"/>
</dbReference>
<dbReference type="PANTHER" id="PTHR30461:SF2">
    <property type="entry name" value="SERINE RECOMBINASE PINE-RELATED"/>
    <property type="match status" value="1"/>
</dbReference>
<evidence type="ECO:0000256" key="1">
    <source>
        <dbReference type="ARBA" id="ARBA00023125"/>
    </source>
</evidence>
<evidence type="ECO:0000313" key="6">
    <source>
        <dbReference type="EMBL" id="MFD1045500.1"/>
    </source>
</evidence>
<dbReference type="Gene3D" id="3.90.1750.20">
    <property type="entry name" value="Putative Large Serine Recombinase, Chain B, Domain 2"/>
    <property type="match status" value="1"/>
</dbReference>
<organism evidence="6 7">
    <name type="scientific">Kibdelosporangium lantanae</name>
    <dbReference type="NCBI Taxonomy" id="1497396"/>
    <lineage>
        <taxon>Bacteria</taxon>
        <taxon>Bacillati</taxon>
        <taxon>Actinomycetota</taxon>
        <taxon>Actinomycetes</taxon>
        <taxon>Pseudonocardiales</taxon>
        <taxon>Pseudonocardiaceae</taxon>
        <taxon>Kibdelosporangium</taxon>
    </lineage>
</organism>
<comment type="caution">
    <text evidence="6">The sequence shown here is derived from an EMBL/GenBank/DDBJ whole genome shotgun (WGS) entry which is preliminary data.</text>
</comment>
<evidence type="ECO:0000256" key="2">
    <source>
        <dbReference type="ARBA" id="ARBA00023172"/>
    </source>
</evidence>
<keyword evidence="7" id="KW-1185">Reference proteome</keyword>
<dbReference type="Proteomes" id="UP001597045">
    <property type="component" value="Unassembled WGS sequence"/>
</dbReference>
<sequence>MCKRHIPDHAWDHIFKGEMKDSGKVVGYHHREGGMDRHGWRTTGKTQPDANGVYRGTVTRRDWNGNTWVEKRAESTFFPDDWSQAKVQHGVERAFKETTDIDPQTGKWTGSYRGVKISGYYDPETGDSLGWLVDEEQQAVVREIVDKCLEGKPMTAIARVLNERGVPCPRDRRWDVRLIRKLVAEHAHPKEWARLLARMESDECRELAEKVVARVLAGEAPKNVGRELNRAKVPYVFPTLWDCNKVKKIALSKAAAGLRVLHKQVVMTTKVDEEGQKVSIPVAVTWDKIVQPDEHATLAARLSQKERGKQRDGERVKYWWSGIAMCGECDGPLTRSSSTPEGRYQCRKKGCVSRDQLKVDAWLMEQALLLLERPDAEQVFRIKQSASKADEAAKVVKTIRAELEEWRNSASAGRVSPQSFAAIEPGLLERLARAEARLDRATVPAILTAVIGPNAREVMAQLDIVQVRTVLRTIMRPRVHRTRRRMVNGLDTDSIDPGFLFAPQPAPVDGTDAAA</sequence>
<dbReference type="InterPro" id="IPR038109">
    <property type="entry name" value="DNA_bind_recomb_sf"/>
</dbReference>
<proteinExistence type="predicted"/>